<feature type="transmembrane region" description="Helical" evidence="1">
    <location>
        <begin position="134"/>
        <end position="155"/>
    </location>
</feature>
<name>A0A2A6RE50_9CHLR</name>
<dbReference type="Proteomes" id="UP000220527">
    <property type="component" value="Unassembled WGS sequence"/>
</dbReference>
<evidence type="ECO:0000313" key="2">
    <source>
        <dbReference type="EMBL" id="PDW00409.1"/>
    </source>
</evidence>
<feature type="transmembrane region" description="Helical" evidence="1">
    <location>
        <begin position="61"/>
        <end position="80"/>
    </location>
</feature>
<sequence>MSVHPDVQPTPRMGLLLIGLGALLIVGQLFNVSLNLSAGMVLFTIGSVFFFFGFWQRIYGLIIPGSILSGLSIGVIFEPLVGGPAVLWGLALGFLGIFGLGRALFQHESIWPVIPAVILFAVGMLAALSNLPAILGPSLFMLLGPLLLIAAGIYLGSSRRH</sequence>
<proteinExistence type="predicted"/>
<dbReference type="EMBL" id="NQWI01000185">
    <property type="protein sequence ID" value="PDW00409.1"/>
    <property type="molecule type" value="Genomic_DNA"/>
</dbReference>
<feature type="transmembrane region" description="Helical" evidence="1">
    <location>
        <begin position="12"/>
        <end position="30"/>
    </location>
</feature>
<feature type="transmembrane region" description="Helical" evidence="1">
    <location>
        <begin position="110"/>
        <end position="128"/>
    </location>
</feature>
<keyword evidence="1" id="KW-1133">Transmembrane helix</keyword>
<evidence type="ECO:0000313" key="3">
    <source>
        <dbReference type="Proteomes" id="UP000220527"/>
    </source>
</evidence>
<feature type="transmembrane region" description="Helical" evidence="1">
    <location>
        <begin position="36"/>
        <end position="54"/>
    </location>
</feature>
<keyword evidence="1" id="KW-0812">Transmembrane</keyword>
<accession>A0A2A6RE50</accession>
<keyword evidence="1" id="KW-0472">Membrane</keyword>
<protein>
    <submittedName>
        <fullName evidence="2">Uncharacterized protein</fullName>
    </submittedName>
</protein>
<evidence type="ECO:0000256" key="1">
    <source>
        <dbReference type="SAM" id="Phobius"/>
    </source>
</evidence>
<gene>
    <name evidence="2" type="ORF">CJ255_20725</name>
</gene>
<keyword evidence="3" id="KW-1185">Reference proteome</keyword>
<comment type="caution">
    <text evidence="2">The sequence shown here is derived from an EMBL/GenBank/DDBJ whole genome shotgun (WGS) entry which is preliminary data.</text>
</comment>
<organism evidence="2 3">
    <name type="scientific">Candidatus Viridilinea mediisalina</name>
    <dbReference type="NCBI Taxonomy" id="2024553"/>
    <lineage>
        <taxon>Bacteria</taxon>
        <taxon>Bacillati</taxon>
        <taxon>Chloroflexota</taxon>
        <taxon>Chloroflexia</taxon>
        <taxon>Chloroflexales</taxon>
        <taxon>Chloroflexineae</taxon>
        <taxon>Oscillochloridaceae</taxon>
        <taxon>Candidatus Viridilinea</taxon>
    </lineage>
</organism>
<dbReference type="AlphaFoldDB" id="A0A2A6RE50"/>
<feature type="transmembrane region" description="Helical" evidence="1">
    <location>
        <begin position="86"/>
        <end position="105"/>
    </location>
</feature>
<reference evidence="3" key="1">
    <citation type="submission" date="2017-08" db="EMBL/GenBank/DDBJ databases">
        <authorList>
            <person name="Grouzdev D.S."/>
            <person name="Gaisin V.A."/>
            <person name="Rysina M.S."/>
            <person name="Gorlenko V.M."/>
        </authorList>
    </citation>
    <scope>NUCLEOTIDE SEQUENCE [LARGE SCALE GENOMIC DNA]</scope>
    <source>
        <strain evidence="3">Kir15-3F</strain>
    </source>
</reference>